<name>A0A812ZXM4_9DINO</name>
<proteinExistence type="predicted"/>
<organism evidence="1 2">
    <name type="scientific">Symbiodinium necroappetens</name>
    <dbReference type="NCBI Taxonomy" id="1628268"/>
    <lineage>
        <taxon>Eukaryota</taxon>
        <taxon>Sar</taxon>
        <taxon>Alveolata</taxon>
        <taxon>Dinophyceae</taxon>
        <taxon>Suessiales</taxon>
        <taxon>Symbiodiniaceae</taxon>
        <taxon>Symbiodinium</taxon>
    </lineage>
</organism>
<accession>A0A812ZXM4</accession>
<evidence type="ECO:0000313" key="2">
    <source>
        <dbReference type="Proteomes" id="UP000601435"/>
    </source>
</evidence>
<dbReference type="EMBL" id="CAJNJA010050586">
    <property type="protein sequence ID" value="CAE7841833.1"/>
    <property type="molecule type" value="Genomic_DNA"/>
</dbReference>
<keyword evidence="2" id="KW-1185">Reference proteome</keyword>
<protein>
    <submittedName>
        <fullName evidence="1">Uncharacterized protein</fullName>
    </submittedName>
</protein>
<evidence type="ECO:0000313" key="1">
    <source>
        <dbReference type="EMBL" id="CAE7841833.1"/>
    </source>
</evidence>
<reference evidence="1" key="1">
    <citation type="submission" date="2021-02" db="EMBL/GenBank/DDBJ databases">
        <authorList>
            <person name="Dougan E. K."/>
            <person name="Rhodes N."/>
            <person name="Thang M."/>
            <person name="Chan C."/>
        </authorList>
    </citation>
    <scope>NUCLEOTIDE SEQUENCE</scope>
</reference>
<comment type="caution">
    <text evidence="1">The sequence shown here is derived from an EMBL/GenBank/DDBJ whole genome shotgun (WGS) entry which is preliminary data.</text>
</comment>
<sequence>MTELERLSLKLELRRLLTEAARHRTTLRYADLARAAQVPAPHTIHKTVDLLEELLREDHAAGRPLLSALAVSRRDDATPAPGFFQLLTELGRYAGADRGRDAAAAHRLELEQAWTWWGRS</sequence>
<gene>
    <name evidence="1" type="ORF">SNEC2469_LOCUS25561</name>
</gene>
<dbReference type="Proteomes" id="UP000601435">
    <property type="component" value="Unassembled WGS sequence"/>
</dbReference>
<dbReference type="AlphaFoldDB" id="A0A812ZXM4"/>